<dbReference type="STRING" id="404941.GCA_002013645_00950"/>
<evidence type="ECO:0000256" key="2">
    <source>
        <dbReference type="ARBA" id="ARBA00023125"/>
    </source>
</evidence>
<dbReference type="AlphaFoldDB" id="A0A4R8SMR1"/>
<organism evidence="5 6">
    <name type="scientific">Mycobacteroides salmoniphilum</name>
    <dbReference type="NCBI Taxonomy" id="404941"/>
    <lineage>
        <taxon>Bacteria</taxon>
        <taxon>Bacillati</taxon>
        <taxon>Actinomycetota</taxon>
        <taxon>Actinomycetes</taxon>
        <taxon>Mycobacteriales</taxon>
        <taxon>Mycobacteriaceae</taxon>
        <taxon>Mycobacteroides</taxon>
    </lineage>
</organism>
<keyword evidence="1" id="KW-0805">Transcription regulation</keyword>
<dbReference type="PANTHER" id="PTHR44688">
    <property type="entry name" value="DNA-BINDING TRANSCRIPTIONAL ACTIVATOR DEVR_DOSR"/>
    <property type="match status" value="1"/>
</dbReference>
<keyword evidence="3" id="KW-0804">Transcription</keyword>
<dbReference type="SUPFAM" id="SSF46894">
    <property type="entry name" value="C-terminal effector domain of the bipartite response regulators"/>
    <property type="match status" value="1"/>
</dbReference>
<dbReference type="SUPFAM" id="SSF48452">
    <property type="entry name" value="TPR-like"/>
    <property type="match status" value="2"/>
</dbReference>
<dbReference type="EMBL" id="PECL01000015">
    <property type="protein sequence ID" value="TDZ99810.1"/>
    <property type="molecule type" value="Genomic_DNA"/>
</dbReference>
<dbReference type="GO" id="GO:0006355">
    <property type="term" value="P:regulation of DNA-templated transcription"/>
    <property type="evidence" value="ECO:0007669"/>
    <property type="project" value="InterPro"/>
</dbReference>
<dbReference type="CDD" id="cd06170">
    <property type="entry name" value="LuxR_C_like"/>
    <property type="match status" value="1"/>
</dbReference>
<evidence type="ECO:0000256" key="3">
    <source>
        <dbReference type="ARBA" id="ARBA00023163"/>
    </source>
</evidence>
<dbReference type="PROSITE" id="PS50043">
    <property type="entry name" value="HTH_LUXR_2"/>
    <property type="match status" value="1"/>
</dbReference>
<evidence type="ECO:0000313" key="6">
    <source>
        <dbReference type="Proteomes" id="UP000294604"/>
    </source>
</evidence>
<dbReference type="InterPro" id="IPR000792">
    <property type="entry name" value="Tscrpt_reg_LuxR_C"/>
</dbReference>
<keyword evidence="2" id="KW-0238">DNA-binding</keyword>
<dbReference type="Gene3D" id="1.25.40.10">
    <property type="entry name" value="Tetratricopeptide repeat domain"/>
    <property type="match status" value="1"/>
</dbReference>
<dbReference type="PANTHER" id="PTHR44688:SF16">
    <property type="entry name" value="DNA-BINDING TRANSCRIPTIONAL ACTIVATOR DEVR_DOSR"/>
    <property type="match status" value="1"/>
</dbReference>
<accession>A0A4R8SMR1</accession>
<evidence type="ECO:0000256" key="1">
    <source>
        <dbReference type="ARBA" id="ARBA00023015"/>
    </source>
</evidence>
<comment type="caution">
    <text evidence="5">The sequence shown here is derived from an EMBL/GenBank/DDBJ whole genome shotgun (WGS) entry which is preliminary data.</text>
</comment>
<dbReference type="InterPro" id="IPR011990">
    <property type="entry name" value="TPR-like_helical_dom_sf"/>
</dbReference>
<evidence type="ECO:0000313" key="5">
    <source>
        <dbReference type="EMBL" id="TDZ99810.1"/>
    </source>
</evidence>
<sequence length="924" mass="100314">METVRWSSQSLRPLRGRNDHVRRIVDILDAAAKTRRCKILLLESPVGSGKSRLLLESMVLADRRGFAVVDGLPERPRVMTSSMTRACQLESQIKDLLRRGPVLVAVDDLQWVDTPSVEALLGLVDRFAGVPLVWEFALRPGGLDDLGGYFFKAMSRDGRAEWLQPLGALSESAIAEVVGDLLGAEPSQDLVRLCECFDATPQVTVQLIQGLKEDGAIEVNHGVAQLRPEKPDPFAGETIAAPACLASLVSDRLSGLRGVSREALQVAAVLGRVFCPEDLSEMLRCSPAELVAPLSEAVAAGSLVAQAVNFAFPHDLIRRAVLGSVPTPLVPLLHRQAAAMLVERNGGHTERSAVHLLHGHANDAEAVGIIARIAERLMSSAPESAAALALRGMEQAPKGSRVHLRMAGIAVVGLLRSGSLARAAEIAEQVMRDPWEGAGVMVDRVRAGLITAMALRGETDGAFVLASNSRGPVEGRAERRTQLVRLALSFFSHIETVEATAEEILSDSTSCVASMTMAAMSIRATASWRRGKVSDALCAIEESVGMWQRQSGDSFDSYPLWQKAWMLLRMQELDAAVSVIEALGRVIESSKTEVLVPVYLSLRGWYRLARGDMAGAEVDGSDALSLCYRYRMQLPVPWLHALLAWTALRRGELGSASECVQRLDECLPHNQQHPLWGLRCLIRAQVNAAGGEPGTALRALLDAADSLELMIADPASAVWCVRLARSVGHESFARDVVRTSRTISETNPDQPFLAVVADHCRALMESDANTVKSLAGQYIDPWLHASATEDLGVLLADVDRATAVSELSAAMAGYVELGADWDAARVRHQLRDLGVRRRHWSHTTRASTGWASLTIAEEKVARLAAGGLTNRQVARELFISAHTVGFHLRQIYRKLEIRSRVDLARIAPPDVCDVLGGERVKDDR</sequence>
<dbReference type="SUPFAM" id="SSF52540">
    <property type="entry name" value="P-loop containing nucleoside triphosphate hydrolases"/>
    <property type="match status" value="1"/>
</dbReference>
<protein>
    <submittedName>
        <fullName evidence="5">Putative HTH-type transcriptional regulator</fullName>
    </submittedName>
</protein>
<name>A0A4R8SMR1_9MYCO</name>
<proteinExistence type="predicted"/>
<reference evidence="5 6" key="1">
    <citation type="journal article" date="2019" name="Sci. Rep.">
        <title>Extended insight into the Mycobacterium chelonae-abscessus complex through whole genome sequencing of Mycobacterium salmoniphilum outbreak and Mycobacterium salmoniphilum-like strains.</title>
        <authorList>
            <person name="Behra P.R.K."/>
            <person name="Das S."/>
            <person name="Pettersson B.M.F."/>
            <person name="Shirreff L."/>
            <person name="DuCote T."/>
            <person name="Jacobsson K.G."/>
            <person name="Ennis D.G."/>
            <person name="Kirsebom L.A."/>
        </authorList>
    </citation>
    <scope>NUCLEOTIDE SEQUENCE [LARGE SCALE GENOMIC DNA]</scope>
    <source>
        <strain evidence="5 6">CCUG 60884</strain>
    </source>
</reference>
<dbReference type="InterPro" id="IPR036388">
    <property type="entry name" value="WH-like_DNA-bd_sf"/>
</dbReference>
<feature type="domain" description="HTH luxR-type" evidence="4">
    <location>
        <begin position="846"/>
        <end position="911"/>
    </location>
</feature>
<gene>
    <name evidence="5" type="ORF">CCUG60884_04881</name>
</gene>
<dbReference type="Gene3D" id="1.10.10.10">
    <property type="entry name" value="Winged helix-like DNA-binding domain superfamily/Winged helix DNA-binding domain"/>
    <property type="match status" value="1"/>
</dbReference>
<dbReference type="GO" id="GO:0003677">
    <property type="term" value="F:DNA binding"/>
    <property type="evidence" value="ECO:0007669"/>
    <property type="project" value="UniProtKB-KW"/>
</dbReference>
<dbReference type="InterPro" id="IPR016032">
    <property type="entry name" value="Sig_transdc_resp-reg_C-effctor"/>
</dbReference>
<dbReference type="InterPro" id="IPR027417">
    <property type="entry name" value="P-loop_NTPase"/>
</dbReference>
<dbReference type="PRINTS" id="PR00038">
    <property type="entry name" value="HTHLUXR"/>
</dbReference>
<dbReference type="OrthoDB" id="8482304at2"/>
<evidence type="ECO:0000259" key="4">
    <source>
        <dbReference type="PROSITE" id="PS50043"/>
    </source>
</evidence>
<dbReference type="Pfam" id="PF00196">
    <property type="entry name" value="GerE"/>
    <property type="match status" value="1"/>
</dbReference>
<dbReference type="Proteomes" id="UP000294604">
    <property type="component" value="Unassembled WGS sequence"/>
</dbReference>
<dbReference type="SMART" id="SM00421">
    <property type="entry name" value="HTH_LUXR"/>
    <property type="match status" value="1"/>
</dbReference>